<keyword evidence="3" id="KW-1185">Reference proteome</keyword>
<organism evidence="2 3">
    <name type="scientific">Treponema saccharophilum DSM 2985</name>
    <dbReference type="NCBI Taxonomy" id="907348"/>
    <lineage>
        <taxon>Bacteria</taxon>
        <taxon>Pseudomonadati</taxon>
        <taxon>Spirochaetota</taxon>
        <taxon>Spirochaetia</taxon>
        <taxon>Spirochaetales</taxon>
        <taxon>Treponemataceae</taxon>
        <taxon>Treponema</taxon>
    </lineage>
</organism>
<dbReference type="AlphaFoldDB" id="H7EHQ9"/>
<dbReference type="eggNOG" id="ENOG5031S0U">
    <property type="taxonomic scope" value="Bacteria"/>
</dbReference>
<comment type="caution">
    <text evidence="2">The sequence shown here is derived from an EMBL/GenBank/DDBJ whole genome shotgun (WGS) entry which is preliminary data.</text>
</comment>
<dbReference type="PATRIC" id="fig|907348.3.peg.334"/>
<dbReference type="OrthoDB" id="9827124at2"/>
<accession>H7EHQ9</accession>
<dbReference type="RefSeq" id="WP_002702264.1">
    <property type="nucleotide sequence ID" value="NZ_AGRW01000030.1"/>
</dbReference>
<feature type="chain" id="PRO_5003608681" description="Major outer membrane protein" evidence="1">
    <location>
        <begin position="22"/>
        <end position="560"/>
    </location>
</feature>
<sequence>MKKFMAGTLACGIASALPLAAGNEDIRTNAWFDLKTHTTIGYNLEEKIFGMESSVDQAQVWWEFLPSATRGMGEGDGDSLSASVRIEGLRYAFKFYNEKKTYEDGNTQGDYNAGGDFGKTTGWRERPGTADDKDSNYFVYDRIVSEVKWRNMFLNFYKYDYENGCPIGFDNASLKSIFDDFTNFRIFDSVKDDNIGILYYNGIRDSNNYLGRGNYGITGVVSAGVRFDKWNAAFSAGTPGSWISANDETPKNIKQGKAYQKPNAENKAVFQLGGEFMPSDDILVKADALATVNFRKKADDQAAASAVYGDSADGVPYDIYTGGISVEYDRALAAGTLCPYAGFDFRYLCADDDAFNGGKDRTDVQFEGGLGIAYYWRGKNFKYNNATLDSWGRQFPVGVSLGVNSDQNGIANLVFSVYEKPDAGALIPNLGGFLEFEMVNMFRTGDRDEKGAAAEGKDWKKDSAFFLAGQLEYQLGVPAGGNKTVGVKPYLFGRLIQQRDSDGYLTREYDLDTRIGAIVNPCAMFSIDVRYERADVIWDLEGKDNLRDKGCLTCRFDVRL</sequence>
<evidence type="ECO:0008006" key="4">
    <source>
        <dbReference type="Google" id="ProtNLM"/>
    </source>
</evidence>
<feature type="signal peptide" evidence="1">
    <location>
        <begin position="1"/>
        <end position="21"/>
    </location>
</feature>
<dbReference type="EMBL" id="AGRW01000030">
    <property type="protein sequence ID" value="EIC02849.1"/>
    <property type="molecule type" value="Genomic_DNA"/>
</dbReference>
<evidence type="ECO:0000313" key="3">
    <source>
        <dbReference type="Proteomes" id="UP000003571"/>
    </source>
</evidence>
<evidence type="ECO:0000256" key="1">
    <source>
        <dbReference type="SAM" id="SignalP"/>
    </source>
</evidence>
<proteinExistence type="predicted"/>
<keyword evidence="1" id="KW-0732">Signal</keyword>
<name>H7EHQ9_9SPIR</name>
<reference evidence="2 3" key="1">
    <citation type="submission" date="2011-09" db="EMBL/GenBank/DDBJ databases">
        <title>The draft genome of Treponema saccharophilum DSM 2985.</title>
        <authorList>
            <consortium name="US DOE Joint Genome Institute (JGI-PGF)"/>
            <person name="Lucas S."/>
            <person name="Copeland A."/>
            <person name="Lapidus A."/>
            <person name="Glavina del Rio T."/>
            <person name="Dalin E."/>
            <person name="Tice H."/>
            <person name="Bruce D."/>
            <person name="Goodwin L."/>
            <person name="Pitluck S."/>
            <person name="Peters L."/>
            <person name="Kyrpides N."/>
            <person name="Mavromatis K."/>
            <person name="Ivanova N."/>
            <person name="Markowitz V."/>
            <person name="Cheng J.-F."/>
            <person name="Hugenholtz P."/>
            <person name="Woyke T."/>
            <person name="Wu D."/>
            <person name="Gronow S."/>
            <person name="Wellnitz S."/>
            <person name="Brambilla E."/>
            <person name="Klenk H.-P."/>
            <person name="Eisen J.A."/>
        </authorList>
    </citation>
    <scope>NUCLEOTIDE SEQUENCE [LARGE SCALE GENOMIC DNA]</scope>
    <source>
        <strain evidence="2 3">DSM 2985</strain>
    </source>
</reference>
<protein>
    <recommendedName>
        <fullName evidence="4">Major outer membrane protein</fullName>
    </recommendedName>
</protein>
<evidence type="ECO:0000313" key="2">
    <source>
        <dbReference type="EMBL" id="EIC02849.1"/>
    </source>
</evidence>
<dbReference type="Proteomes" id="UP000003571">
    <property type="component" value="Unassembled WGS sequence"/>
</dbReference>
<gene>
    <name evidence="2" type="ORF">TresaDRAFT_2275</name>
</gene>